<feature type="compositionally biased region" description="Low complexity" evidence="1">
    <location>
        <begin position="387"/>
        <end position="401"/>
    </location>
</feature>
<dbReference type="SUPFAM" id="SSF56112">
    <property type="entry name" value="Protein kinase-like (PK-like)"/>
    <property type="match status" value="1"/>
</dbReference>
<reference evidence="3" key="1">
    <citation type="submission" date="2023-06" db="EMBL/GenBank/DDBJ databases">
        <title>Genome-scale phylogeny and comparative genomics of the fungal order Sordariales.</title>
        <authorList>
            <consortium name="Lawrence Berkeley National Laboratory"/>
            <person name="Hensen N."/>
            <person name="Bonometti L."/>
            <person name="Westerberg I."/>
            <person name="Brannstrom I.O."/>
            <person name="Guillou S."/>
            <person name="Cros-Aarteil S."/>
            <person name="Calhoun S."/>
            <person name="Haridas S."/>
            <person name="Kuo A."/>
            <person name="Mondo S."/>
            <person name="Pangilinan J."/>
            <person name="Riley R."/>
            <person name="LaButti K."/>
            <person name="Andreopoulos B."/>
            <person name="Lipzen A."/>
            <person name="Chen C."/>
            <person name="Yanf M."/>
            <person name="Daum C."/>
            <person name="Ng V."/>
            <person name="Clum A."/>
            <person name="Steindorff A."/>
            <person name="Ohm R."/>
            <person name="Martin F."/>
            <person name="Silar P."/>
            <person name="Natvig D."/>
            <person name="Lalanne C."/>
            <person name="Gautier V."/>
            <person name="Ament-velasquez S.L."/>
            <person name="Kruys A."/>
            <person name="Hutchinson M.I."/>
            <person name="Powell A.J."/>
            <person name="Barry K."/>
            <person name="Miller A.N."/>
            <person name="Grigoriev I.V."/>
            <person name="Debuchy R."/>
            <person name="Gladieux P."/>
            <person name="Thoren M.H."/>
            <person name="Johannesson H."/>
        </authorList>
    </citation>
    <scope>NUCLEOTIDE SEQUENCE</scope>
    <source>
        <strain evidence="3">SMH2392-1A</strain>
    </source>
</reference>
<dbReference type="EMBL" id="JAUIRO010000002">
    <property type="protein sequence ID" value="KAK0726815.1"/>
    <property type="molecule type" value="Genomic_DNA"/>
</dbReference>
<dbReference type="RefSeq" id="XP_060299671.1">
    <property type="nucleotide sequence ID" value="XM_060446964.1"/>
</dbReference>
<keyword evidence="3" id="KW-0808">Transferase</keyword>
<sequence length="401" mass="45048">MGIQVEYCHGVEDSYQLKHDHIVAFQDICLSEGYMILEWCQYRHLSSDHIRRTQHNLREDLLALSFQMVDALTFLHHQGGIAHFDVHPENILVTSLAPRLTCKLANFSRAVRKSNFKFKGLKLRDDCDIPTDVSLADKCDVWSLGWTLASMALAGSIPADDGDFVMKLGETFGLNPNNQTQIPDTFCIMVSGMLDQNPSTRYSMEKCLWFLRPEIPSNSWLHNKTKKLALSKFDAMDFSGYYAAGSLLGHNPQAVVPFIMPTPEKFPKSNNGMTNDQDDTDLDEGWAESTQWKPKSDVQEKQSVVEPKYEKKKNKSGEKSQRQDQNQKSGRNQDQRQKQNQNPSPNTRNQPGNASPPRPGSGGNGEKAKSGKQGQGEPKKQPNPFGTSDNVDNSSNTNTKR</sequence>
<dbReference type="AlphaFoldDB" id="A0AA40E4I7"/>
<dbReference type="GO" id="GO:0004674">
    <property type="term" value="F:protein serine/threonine kinase activity"/>
    <property type="evidence" value="ECO:0007669"/>
    <property type="project" value="TreeGrafter"/>
</dbReference>
<organism evidence="3 4">
    <name type="scientific">Lasiosphaeria miniovina</name>
    <dbReference type="NCBI Taxonomy" id="1954250"/>
    <lineage>
        <taxon>Eukaryota</taxon>
        <taxon>Fungi</taxon>
        <taxon>Dikarya</taxon>
        <taxon>Ascomycota</taxon>
        <taxon>Pezizomycotina</taxon>
        <taxon>Sordariomycetes</taxon>
        <taxon>Sordariomycetidae</taxon>
        <taxon>Sordariales</taxon>
        <taxon>Lasiosphaeriaceae</taxon>
        <taxon>Lasiosphaeria</taxon>
    </lineage>
</organism>
<dbReference type="InterPro" id="IPR000719">
    <property type="entry name" value="Prot_kinase_dom"/>
</dbReference>
<dbReference type="PANTHER" id="PTHR44167:SF24">
    <property type="entry name" value="SERINE_THREONINE-PROTEIN KINASE CHK2"/>
    <property type="match status" value="1"/>
</dbReference>
<keyword evidence="4" id="KW-1185">Reference proteome</keyword>
<gene>
    <name evidence="3" type="ORF">B0T26DRAFT_798984</name>
</gene>
<dbReference type="GO" id="GO:0044773">
    <property type="term" value="P:mitotic DNA damage checkpoint signaling"/>
    <property type="evidence" value="ECO:0007669"/>
    <property type="project" value="TreeGrafter"/>
</dbReference>
<evidence type="ECO:0000259" key="2">
    <source>
        <dbReference type="PROSITE" id="PS50011"/>
    </source>
</evidence>
<dbReference type="Pfam" id="PF00069">
    <property type="entry name" value="Pkinase"/>
    <property type="match status" value="1"/>
</dbReference>
<dbReference type="GO" id="GO:0005524">
    <property type="term" value="F:ATP binding"/>
    <property type="evidence" value="ECO:0007669"/>
    <property type="project" value="InterPro"/>
</dbReference>
<dbReference type="PROSITE" id="PS50011">
    <property type="entry name" value="PROTEIN_KINASE_DOM"/>
    <property type="match status" value="1"/>
</dbReference>
<dbReference type="GeneID" id="85330234"/>
<feature type="compositionally biased region" description="Polar residues" evidence="1">
    <location>
        <begin position="343"/>
        <end position="353"/>
    </location>
</feature>
<dbReference type="PANTHER" id="PTHR44167">
    <property type="entry name" value="OVARIAN-SPECIFIC SERINE/THREONINE-PROTEIN KINASE LOK-RELATED"/>
    <property type="match status" value="1"/>
</dbReference>
<evidence type="ECO:0000256" key="1">
    <source>
        <dbReference type="SAM" id="MobiDB-lite"/>
    </source>
</evidence>
<protein>
    <submittedName>
        <fullName evidence="3">Kinase-like domain-containing protein</fullName>
    </submittedName>
</protein>
<dbReference type="InterPro" id="IPR011009">
    <property type="entry name" value="Kinase-like_dom_sf"/>
</dbReference>
<feature type="region of interest" description="Disordered" evidence="1">
    <location>
        <begin position="260"/>
        <end position="401"/>
    </location>
</feature>
<evidence type="ECO:0000313" key="3">
    <source>
        <dbReference type="EMBL" id="KAK0726815.1"/>
    </source>
</evidence>
<keyword evidence="3" id="KW-0418">Kinase</keyword>
<name>A0AA40E4I7_9PEZI</name>
<proteinExistence type="predicted"/>
<dbReference type="GO" id="GO:0005634">
    <property type="term" value="C:nucleus"/>
    <property type="evidence" value="ECO:0007669"/>
    <property type="project" value="TreeGrafter"/>
</dbReference>
<feature type="compositionally biased region" description="Acidic residues" evidence="1">
    <location>
        <begin position="276"/>
        <end position="286"/>
    </location>
</feature>
<evidence type="ECO:0000313" key="4">
    <source>
        <dbReference type="Proteomes" id="UP001172101"/>
    </source>
</evidence>
<comment type="caution">
    <text evidence="3">The sequence shown here is derived from an EMBL/GenBank/DDBJ whole genome shotgun (WGS) entry which is preliminary data.</text>
</comment>
<dbReference type="Gene3D" id="1.10.510.10">
    <property type="entry name" value="Transferase(Phosphotransferase) domain 1"/>
    <property type="match status" value="1"/>
</dbReference>
<dbReference type="SMART" id="SM00220">
    <property type="entry name" value="S_TKc"/>
    <property type="match status" value="1"/>
</dbReference>
<accession>A0AA40E4I7</accession>
<dbReference type="Proteomes" id="UP001172101">
    <property type="component" value="Unassembled WGS sequence"/>
</dbReference>
<feature type="domain" description="Protein kinase" evidence="2">
    <location>
        <begin position="1"/>
        <end position="221"/>
    </location>
</feature>